<organism evidence="2">
    <name type="scientific">uncultured Actinomycetospora sp</name>
    <dbReference type="NCBI Taxonomy" id="1135996"/>
    <lineage>
        <taxon>Bacteria</taxon>
        <taxon>Bacillati</taxon>
        <taxon>Actinomycetota</taxon>
        <taxon>Actinomycetes</taxon>
        <taxon>Pseudonocardiales</taxon>
        <taxon>Pseudonocardiaceae</taxon>
        <taxon>Actinomycetospora</taxon>
        <taxon>environmental samples</taxon>
    </lineage>
</organism>
<gene>
    <name evidence="2" type="ORF">AVDCRST_MAG54-1892</name>
</gene>
<protein>
    <submittedName>
        <fullName evidence="2">Uncharacterized protein</fullName>
    </submittedName>
</protein>
<accession>A0A6J4IFU7</accession>
<feature type="non-terminal residue" evidence="2">
    <location>
        <position position="156"/>
    </location>
</feature>
<evidence type="ECO:0000313" key="2">
    <source>
        <dbReference type="EMBL" id="CAA9249092.1"/>
    </source>
</evidence>
<name>A0A6J4IFU7_9PSEU</name>
<sequence>MPGWVAQSLAQFVWMEHALLWTYVKHGKSPEVHGAQCALAWVGGVHATAPATADVAGPSQWRAMGELVVCGAVSRGEPYPEPGWWREAGIARLDNAERRRWWGQWSTYGWTAAIAEGAGLALSWAMGFDDDIPPVLPRHPEDGSRAPAELRQECAA</sequence>
<feature type="region of interest" description="Disordered" evidence="1">
    <location>
        <begin position="137"/>
        <end position="156"/>
    </location>
</feature>
<dbReference type="EMBL" id="CADCTH010000252">
    <property type="protein sequence ID" value="CAA9249092.1"/>
    <property type="molecule type" value="Genomic_DNA"/>
</dbReference>
<evidence type="ECO:0000256" key="1">
    <source>
        <dbReference type="SAM" id="MobiDB-lite"/>
    </source>
</evidence>
<reference evidence="2" key="1">
    <citation type="submission" date="2020-02" db="EMBL/GenBank/DDBJ databases">
        <authorList>
            <person name="Meier V. D."/>
        </authorList>
    </citation>
    <scope>NUCLEOTIDE SEQUENCE</scope>
    <source>
        <strain evidence="2">AVDCRST_MAG54</strain>
    </source>
</reference>
<proteinExistence type="predicted"/>
<dbReference type="AlphaFoldDB" id="A0A6J4IFU7"/>
<feature type="compositionally biased region" description="Basic and acidic residues" evidence="1">
    <location>
        <begin position="138"/>
        <end position="156"/>
    </location>
</feature>